<evidence type="ECO:0000256" key="2">
    <source>
        <dbReference type="ARBA" id="ARBA00022741"/>
    </source>
</evidence>
<dbReference type="GO" id="GO:0004674">
    <property type="term" value="F:protein serine/threonine kinase activity"/>
    <property type="evidence" value="ECO:0007669"/>
    <property type="project" value="TreeGrafter"/>
</dbReference>
<dbReference type="AlphaFoldDB" id="A0A8S0YYL5"/>
<evidence type="ECO:0000259" key="6">
    <source>
        <dbReference type="PROSITE" id="PS50011"/>
    </source>
</evidence>
<keyword evidence="3" id="KW-0418">Kinase</keyword>
<feature type="region of interest" description="Disordered" evidence="5">
    <location>
        <begin position="607"/>
        <end position="635"/>
    </location>
</feature>
<dbReference type="SMART" id="SM00220">
    <property type="entry name" value="S_TKc"/>
    <property type="match status" value="1"/>
</dbReference>
<dbReference type="PANTHER" id="PTHR43671:SF92">
    <property type="entry name" value="SERINE_THREONINE-PROTEIN KINASE NEK10"/>
    <property type="match status" value="1"/>
</dbReference>
<keyword evidence="2" id="KW-0547">Nucleotide-binding</keyword>
<dbReference type="PANTHER" id="PTHR43671">
    <property type="entry name" value="SERINE/THREONINE-PROTEIN KINASE NEK"/>
    <property type="match status" value="1"/>
</dbReference>
<evidence type="ECO:0000256" key="1">
    <source>
        <dbReference type="ARBA" id="ARBA00022679"/>
    </source>
</evidence>
<dbReference type="SUPFAM" id="SSF56112">
    <property type="entry name" value="Protein kinase-like (PK-like)"/>
    <property type="match status" value="1"/>
</dbReference>
<feature type="region of interest" description="Disordered" evidence="5">
    <location>
        <begin position="566"/>
        <end position="590"/>
    </location>
</feature>
<evidence type="ECO:0000256" key="3">
    <source>
        <dbReference type="ARBA" id="ARBA00022777"/>
    </source>
</evidence>
<dbReference type="InterPro" id="IPR000719">
    <property type="entry name" value="Prot_kinase_dom"/>
</dbReference>
<feature type="domain" description="Protein kinase" evidence="6">
    <location>
        <begin position="8"/>
        <end position="351"/>
    </location>
</feature>
<proteinExistence type="predicted"/>
<dbReference type="GO" id="GO:0005524">
    <property type="term" value="F:ATP binding"/>
    <property type="evidence" value="ECO:0007669"/>
    <property type="project" value="UniProtKB-KW"/>
</dbReference>
<evidence type="ECO:0000256" key="4">
    <source>
        <dbReference type="ARBA" id="ARBA00022840"/>
    </source>
</evidence>
<dbReference type="Gene3D" id="1.10.510.10">
    <property type="entry name" value="Transferase(Phosphotransferase) domain 1"/>
    <property type="match status" value="1"/>
</dbReference>
<dbReference type="Proteomes" id="UP000494256">
    <property type="component" value="Unassembled WGS sequence"/>
</dbReference>
<reference evidence="7 8" key="1">
    <citation type="submission" date="2020-04" db="EMBL/GenBank/DDBJ databases">
        <authorList>
            <person name="Wallbank WR R."/>
            <person name="Pardo Diaz C."/>
            <person name="Kozak K."/>
            <person name="Martin S."/>
            <person name="Jiggins C."/>
            <person name="Moest M."/>
            <person name="Warren A I."/>
            <person name="Byers J.R.P. K."/>
            <person name="Montejo-Kovacevich G."/>
            <person name="Yen C E."/>
        </authorList>
    </citation>
    <scope>NUCLEOTIDE SEQUENCE [LARGE SCALE GENOMIC DNA]</scope>
</reference>
<gene>
    <name evidence="7" type="ORF">APLA_LOCUS2319</name>
</gene>
<evidence type="ECO:0000313" key="8">
    <source>
        <dbReference type="Proteomes" id="UP000494256"/>
    </source>
</evidence>
<evidence type="ECO:0000313" key="7">
    <source>
        <dbReference type="EMBL" id="CAB3225590.1"/>
    </source>
</evidence>
<accession>A0A8S0YYL5</accession>
<comment type="caution">
    <text evidence="7">The sequence shown here is derived from an EMBL/GenBank/DDBJ whole genome shotgun (WGS) entry which is preliminary data.</text>
</comment>
<name>A0A8S0YYL5_ARCPL</name>
<evidence type="ECO:0000256" key="5">
    <source>
        <dbReference type="SAM" id="MobiDB-lite"/>
    </source>
</evidence>
<dbReference type="Gene3D" id="3.30.200.20">
    <property type="entry name" value="Phosphorylase Kinase, domain 1"/>
    <property type="match status" value="1"/>
</dbReference>
<feature type="compositionally biased region" description="Low complexity" evidence="5">
    <location>
        <begin position="579"/>
        <end position="590"/>
    </location>
</feature>
<dbReference type="InterPro" id="IPR050660">
    <property type="entry name" value="NEK_Ser/Thr_kinase"/>
</dbReference>
<organism evidence="7 8">
    <name type="scientific">Arctia plantaginis</name>
    <name type="common">Wood tiger moth</name>
    <name type="synonym">Phalaena plantaginis</name>
    <dbReference type="NCBI Taxonomy" id="874455"/>
    <lineage>
        <taxon>Eukaryota</taxon>
        <taxon>Metazoa</taxon>
        <taxon>Ecdysozoa</taxon>
        <taxon>Arthropoda</taxon>
        <taxon>Hexapoda</taxon>
        <taxon>Insecta</taxon>
        <taxon>Pterygota</taxon>
        <taxon>Neoptera</taxon>
        <taxon>Endopterygota</taxon>
        <taxon>Lepidoptera</taxon>
        <taxon>Glossata</taxon>
        <taxon>Ditrysia</taxon>
        <taxon>Noctuoidea</taxon>
        <taxon>Erebidae</taxon>
        <taxon>Arctiinae</taxon>
        <taxon>Arctia</taxon>
    </lineage>
</organism>
<dbReference type="InterPro" id="IPR011009">
    <property type="entry name" value="Kinase-like_dom_sf"/>
</dbReference>
<dbReference type="PROSITE" id="PS50011">
    <property type="entry name" value="PROTEIN_KINASE_DOM"/>
    <property type="match status" value="1"/>
</dbReference>
<sequence length="661" mass="75204">MSEKLKDYQVIDVFCGGTFYKVRHKVTNNIFAWKAYDCSAYSDQQIQDIVKEVKKISKVTTKSLLRYYDTILHTPSKTLYFVLEYNSWRSLQELIKVCKATDKFIAESFIWHLSHELARVSKAVEDLNIVVIQKCLSPDSIFVDQSGELRVNCFELATAAGSVDVMRQIGEIIHKLCYRSSVSDHKIKEYPYSDDLRDIISFLTDERNANLRPDVVLYHPTVLMNLESKCTFNSLSEILVSVQQLYTTSEVNKCDSQKAVELCKAVEPLPRTLFNIGESPIYCNVSPRHTANRGHEETYSPQGPLSPTLAALALELPGFVPRSRRPLTECLDKYKNCPQRVSEETLSQQWMSRIVALREREESLNRRERDLIAKEILKSPSTKMVNLNQSLDLLASDNESNGITLPPVIMQATEVKREILPRRRRPHTSSVRLRSRRKSYGYEDLDSSLSADTGDNSIVITATKFTKENMPRRNIFPQVSTKKVHFTSSNPFVESDDSVTLTFYELDNVDNDGYQVQKQEPLAKDITKFKYLDLKKAQSEKRSSMHWNHSSPSKQAKTVKNILGDVTNTNQSGIRKTPSKASLASTSSNSSRLSMFSTKSHWSMESSSTKVSETSVSDRTRSALKQSLPQTPVAPCDVRKSKRKSLLNFKTPFKFMTATKI</sequence>
<protein>
    <recommendedName>
        <fullName evidence="6">Protein kinase domain-containing protein</fullName>
    </recommendedName>
</protein>
<dbReference type="Pfam" id="PF00069">
    <property type="entry name" value="Pkinase"/>
    <property type="match status" value="1"/>
</dbReference>
<keyword evidence="4" id="KW-0067">ATP-binding</keyword>
<dbReference type="EMBL" id="CADEBD010000226">
    <property type="protein sequence ID" value="CAB3225590.1"/>
    <property type="molecule type" value="Genomic_DNA"/>
</dbReference>
<keyword evidence="1" id="KW-0808">Transferase</keyword>